<dbReference type="AlphaFoldDB" id="A0A132BQH3"/>
<keyword evidence="2" id="KW-1185">Reference proteome</keyword>
<dbReference type="EMBL" id="LPUY01000138">
    <property type="protein sequence ID" value="KUP90641.1"/>
    <property type="molecule type" value="Genomic_DNA"/>
</dbReference>
<evidence type="ECO:0000313" key="2">
    <source>
        <dbReference type="Proteomes" id="UP000068382"/>
    </source>
</evidence>
<protein>
    <submittedName>
        <fullName evidence="1">Uncharacterized protein</fullName>
    </submittedName>
</protein>
<accession>A0A132BQH3</accession>
<dbReference type="Proteomes" id="UP000068382">
    <property type="component" value="Unassembled WGS sequence"/>
</dbReference>
<name>A0A132BQH3_9RHOB</name>
<organism evidence="1 2">
    <name type="scientific">Tritonibacter horizontis</name>
    <dbReference type="NCBI Taxonomy" id="1768241"/>
    <lineage>
        <taxon>Bacteria</taxon>
        <taxon>Pseudomonadati</taxon>
        <taxon>Pseudomonadota</taxon>
        <taxon>Alphaproteobacteria</taxon>
        <taxon>Rhodobacterales</taxon>
        <taxon>Paracoccaceae</taxon>
        <taxon>Tritonibacter</taxon>
    </lineage>
</organism>
<sequence>MPTLVYVVRGDAPRAQQELSYSVLSALKHGLGDVEILLICDTANQRPDLPVNHHILPPDVLADWTGRAAPSATAGPPPDAVGLADAAGLALDLTQGPICLMATATAFRAPPQRLFDQFRPGVVLVQDQDGWLAGRPDCATVIAATRESSDEAAVHPGAALYDLGVLGIYPQDASCLKSSNLLGSRLIFLPEISNIEQLSLSLALGDPDREVRFARDLLEHYNGPMRHVYHGRFDVMFPARAPVNLQMAGQLPTITEPPKPLFLRWKAKLVAIWRRMGPGTQAGYLAYLCAFAAPTAEGRDVWANIALDHLHRSQRPRMKLRQEFSKLAPGAFETAGVKPATAARWLRFWMSSEA</sequence>
<dbReference type="RefSeq" id="WP_068248978.1">
    <property type="nucleotide sequence ID" value="NZ_LPUY01000138.1"/>
</dbReference>
<dbReference type="PATRIC" id="fig|1768241.3.peg.4706"/>
<gene>
    <name evidence="1" type="ORF">TRIHO_45070</name>
</gene>
<dbReference type="OrthoDB" id="526332at2"/>
<comment type="caution">
    <text evidence="1">The sequence shown here is derived from an EMBL/GenBank/DDBJ whole genome shotgun (WGS) entry which is preliminary data.</text>
</comment>
<reference evidence="1 2" key="1">
    <citation type="submission" date="2015-12" db="EMBL/GenBank/DDBJ databases">
        <title>Genome sequence of the marine Rhodobacteraceae strain O3.65, Candidatus Tritonibacter horizontis.</title>
        <authorList>
            <person name="Poehlein A."/>
            <person name="Giebel H.A."/>
            <person name="Voget S."/>
            <person name="Brinkhoff T."/>
        </authorList>
    </citation>
    <scope>NUCLEOTIDE SEQUENCE [LARGE SCALE GENOMIC DNA]</scope>
    <source>
        <strain evidence="1 2">O3.65</strain>
    </source>
</reference>
<evidence type="ECO:0000313" key="1">
    <source>
        <dbReference type="EMBL" id="KUP90641.1"/>
    </source>
</evidence>
<proteinExistence type="predicted"/>